<keyword evidence="4 7" id="KW-0812">Transmembrane</keyword>
<dbReference type="InterPro" id="IPR004841">
    <property type="entry name" value="AA-permease/SLC12A_dom"/>
</dbReference>
<keyword evidence="5 7" id="KW-1133">Transmembrane helix</keyword>
<dbReference type="FunFam" id="1.20.1740.10:FF:000013">
    <property type="entry name" value="Solute carrier family 12 member"/>
    <property type="match status" value="1"/>
</dbReference>
<evidence type="ECO:0000256" key="1">
    <source>
        <dbReference type="ARBA" id="ARBA00004141"/>
    </source>
</evidence>
<evidence type="ECO:0000256" key="6">
    <source>
        <dbReference type="ARBA" id="ARBA00023136"/>
    </source>
</evidence>
<dbReference type="Gene3D" id="1.20.1740.10">
    <property type="entry name" value="Amino acid/polyamine transporter I"/>
    <property type="match status" value="1"/>
</dbReference>
<sequence>MKKATSRQPVKNMGSAPVYFTAISTILGAILFLRFGVAVGTVGMVGVLLLILIGHMVTLPTSMAISEIATNQKVEGGGEYYMISRSFGLNIGATIGISLYLSQAISVAFYIIAFTEAFTPLLHFIQVNYNLFIPSQAISIPALLILGILIWRKGASLGIKMLYVVVTILLLALTAFFLGHPVSDMTYANEVAEPLRNTDQLFIMLAIIFPAFTGMDAGVGLSGDLKSPQKSIPRGTLWATLSGMIIYIFVVLKLNASATPQDLISQPLIMSKIALYGWIIIPLGLAAATISSAIGSLLVAPRTLQAIAVDKSFPSEKMNTILGKGKGKTNEPQSATFFTLLLALVFVALGSIDAVAKIISMFFMITYASMNLISFLNHFGSDPSYRPTFQSKWYFSLAGFIFATVLMFLMNPFYAFISVVSIFLLYFLMKRIHQDRRGLENIFHGVMFQISRKLTVFLQSGTMKERTWRPSAICISSDTFERDKIFDLLNWISYSHGFGTYMHYIQGYYSRETHKEAKKIMDRLIMKANKTAGNMIVDTIISPSYTSAIAQIIQTPGVSGVENNIVIFEFDKHQPDQLPQIIENLRMVQAGDFDICILGSSMRNIKYDNGIHIWIRDLNRDNERLMILLSYVILGHPAWKNATISLFTLSPKNKMEETRNNIARFVMEGRLPVSRNNITVIEQDPEINFRTLLAQHSSEAALTIVGFYNEQLKHEGQKHFEGFDEVGDILFVNAHDLLEIT</sequence>
<evidence type="ECO:0000256" key="2">
    <source>
        <dbReference type="ARBA" id="ARBA00010593"/>
    </source>
</evidence>
<feature type="transmembrane region" description="Helical" evidence="7">
    <location>
        <begin position="358"/>
        <end position="379"/>
    </location>
</feature>
<dbReference type="Pfam" id="PF00324">
    <property type="entry name" value="AA_permease"/>
    <property type="match status" value="1"/>
</dbReference>
<comment type="subcellular location">
    <subcellularLocation>
        <location evidence="1">Membrane</location>
        <topology evidence="1">Multi-pass membrane protein</topology>
    </subcellularLocation>
</comment>
<evidence type="ECO:0000256" key="5">
    <source>
        <dbReference type="ARBA" id="ARBA00022989"/>
    </source>
</evidence>
<dbReference type="PANTHER" id="PTHR11827:SF72">
    <property type="entry name" value="GH08340P"/>
    <property type="match status" value="1"/>
</dbReference>
<reference evidence="9" key="1">
    <citation type="submission" date="2018-06" db="EMBL/GenBank/DDBJ databases">
        <authorList>
            <person name="Zhirakovskaya E."/>
        </authorList>
    </citation>
    <scope>NUCLEOTIDE SEQUENCE</scope>
</reference>
<protein>
    <submittedName>
        <fullName evidence="9">Cobalt-zinc-cadmium resistance protein CzcA Cation efflux system protein CusA</fullName>
    </submittedName>
</protein>
<proteinExistence type="inferred from homology"/>
<keyword evidence="3" id="KW-0813">Transport</keyword>
<evidence type="ECO:0000259" key="8">
    <source>
        <dbReference type="Pfam" id="PF00324"/>
    </source>
</evidence>
<dbReference type="GO" id="GO:0015377">
    <property type="term" value="F:chloride:monoatomic cation symporter activity"/>
    <property type="evidence" value="ECO:0007669"/>
    <property type="project" value="InterPro"/>
</dbReference>
<feature type="transmembrane region" description="Helical" evidence="7">
    <location>
        <begin position="132"/>
        <end position="150"/>
    </location>
</feature>
<feature type="transmembrane region" description="Helical" evidence="7">
    <location>
        <begin position="43"/>
        <end position="66"/>
    </location>
</feature>
<feature type="transmembrane region" description="Helical" evidence="7">
    <location>
        <begin position="334"/>
        <end position="352"/>
    </location>
</feature>
<feature type="transmembrane region" description="Helical" evidence="7">
    <location>
        <begin position="87"/>
        <end position="112"/>
    </location>
</feature>
<feature type="transmembrane region" description="Helical" evidence="7">
    <location>
        <begin position="275"/>
        <end position="300"/>
    </location>
</feature>
<name>A0A3B0VD18_9ZZZZ</name>
<feature type="transmembrane region" description="Helical" evidence="7">
    <location>
        <begin position="235"/>
        <end position="255"/>
    </location>
</feature>
<dbReference type="PANTHER" id="PTHR11827">
    <property type="entry name" value="SOLUTE CARRIER FAMILY 12, CATION COTRANSPORTERS"/>
    <property type="match status" value="1"/>
</dbReference>
<feature type="transmembrane region" description="Helical" evidence="7">
    <location>
        <begin position="16"/>
        <end position="37"/>
    </location>
</feature>
<feature type="transmembrane region" description="Helical" evidence="7">
    <location>
        <begin position="162"/>
        <end position="182"/>
    </location>
</feature>
<evidence type="ECO:0000313" key="9">
    <source>
        <dbReference type="EMBL" id="VAW29714.1"/>
    </source>
</evidence>
<dbReference type="GO" id="GO:0016020">
    <property type="term" value="C:membrane"/>
    <property type="evidence" value="ECO:0007669"/>
    <property type="project" value="UniProtKB-SubCell"/>
</dbReference>
<gene>
    <name evidence="9" type="ORF">MNBD_BACTEROID07-1560</name>
</gene>
<comment type="similarity">
    <text evidence="2">Belongs to the SLC12A transporter family.</text>
</comment>
<evidence type="ECO:0000256" key="7">
    <source>
        <dbReference type="SAM" id="Phobius"/>
    </source>
</evidence>
<dbReference type="EMBL" id="UOET01000413">
    <property type="protein sequence ID" value="VAW29714.1"/>
    <property type="molecule type" value="Genomic_DNA"/>
</dbReference>
<dbReference type="AlphaFoldDB" id="A0A3B0VD18"/>
<feature type="transmembrane region" description="Helical" evidence="7">
    <location>
        <begin position="391"/>
        <end position="407"/>
    </location>
</feature>
<accession>A0A3B0VD18</accession>
<dbReference type="InterPro" id="IPR004842">
    <property type="entry name" value="SLC12A_fam"/>
</dbReference>
<feature type="domain" description="Amino acid permease/ SLC12A" evidence="8">
    <location>
        <begin position="19"/>
        <end position="432"/>
    </location>
</feature>
<keyword evidence="6 7" id="KW-0472">Membrane</keyword>
<feature type="transmembrane region" description="Helical" evidence="7">
    <location>
        <begin position="202"/>
        <end position="223"/>
    </location>
</feature>
<evidence type="ECO:0000256" key="4">
    <source>
        <dbReference type="ARBA" id="ARBA00022692"/>
    </source>
</evidence>
<organism evidence="9">
    <name type="scientific">hydrothermal vent metagenome</name>
    <dbReference type="NCBI Taxonomy" id="652676"/>
    <lineage>
        <taxon>unclassified sequences</taxon>
        <taxon>metagenomes</taxon>
        <taxon>ecological metagenomes</taxon>
    </lineage>
</organism>
<evidence type="ECO:0000256" key="3">
    <source>
        <dbReference type="ARBA" id="ARBA00022448"/>
    </source>
</evidence>